<name>A0ABT2N7S9_9CYAN</name>
<dbReference type="PANTHER" id="PTHR43591:SF110">
    <property type="entry name" value="RHODANESE DOMAIN-CONTAINING PROTEIN"/>
    <property type="match status" value="1"/>
</dbReference>
<dbReference type="RefSeq" id="WP_261235761.1">
    <property type="nucleotide sequence ID" value="NZ_JAMXFA010000016.1"/>
</dbReference>
<dbReference type="InterPro" id="IPR029063">
    <property type="entry name" value="SAM-dependent_MTases_sf"/>
</dbReference>
<protein>
    <submittedName>
        <fullName evidence="2">Class I SAM-dependent methyltransferase</fullName>
    </submittedName>
</protein>
<dbReference type="CDD" id="cd02440">
    <property type="entry name" value="AdoMet_MTases"/>
    <property type="match status" value="1"/>
</dbReference>
<proteinExistence type="predicted"/>
<evidence type="ECO:0000313" key="2">
    <source>
        <dbReference type="EMBL" id="MCT7978758.1"/>
    </source>
</evidence>
<feature type="domain" description="Methyltransferase" evidence="1">
    <location>
        <begin position="48"/>
        <end position="143"/>
    </location>
</feature>
<reference evidence="2 3" key="1">
    <citation type="journal article" date="2022" name="Front. Microbiol.">
        <title>High genomic differentiation and limited gene flow indicate recent cryptic speciation within the genus Laspinema (cyanobacteria).</title>
        <authorList>
            <person name="Stanojkovic A."/>
            <person name="Skoupy S."/>
            <person name="Skaloud P."/>
            <person name="Dvorak P."/>
        </authorList>
    </citation>
    <scope>NUCLEOTIDE SEQUENCE [LARGE SCALE GENOMIC DNA]</scope>
    <source>
        <strain evidence="2 3">D3b</strain>
    </source>
</reference>
<dbReference type="InterPro" id="IPR041698">
    <property type="entry name" value="Methyltransf_25"/>
</dbReference>
<dbReference type="Gene3D" id="3.40.50.150">
    <property type="entry name" value="Vaccinia Virus protein VP39"/>
    <property type="match status" value="1"/>
</dbReference>
<gene>
    <name evidence="2" type="ORF">NG792_13670</name>
</gene>
<dbReference type="Proteomes" id="UP001525961">
    <property type="component" value="Unassembled WGS sequence"/>
</dbReference>
<evidence type="ECO:0000313" key="3">
    <source>
        <dbReference type="Proteomes" id="UP001525961"/>
    </source>
</evidence>
<dbReference type="EMBL" id="JAMXFA010000016">
    <property type="protein sequence ID" value="MCT7978758.1"/>
    <property type="molecule type" value="Genomic_DNA"/>
</dbReference>
<dbReference type="GO" id="GO:0008168">
    <property type="term" value="F:methyltransferase activity"/>
    <property type="evidence" value="ECO:0007669"/>
    <property type="project" value="UniProtKB-KW"/>
</dbReference>
<dbReference type="GO" id="GO:0032259">
    <property type="term" value="P:methylation"/>
    <property type="evidence" value="ECO:0007669"/>
    <property type="project" value="UniProtKB-KW"/>
</dbReference>
<evidence type="ECO:0000259" key="1">
    <source>
        <dbReference type="Pfam" id="PF13649"/>
    </source>
</evidence>
<comment type="caution">
    <text evidence="2">The sequence shown here is derived from an EMBL/GenBank/DDBJ whole genome shotgun (WGS) entry which is preliminary data.</text>
</comment>
<sequence>MTHPEIIKKQKLFDRWALSYDILFTTIFYQAIHKRLLNYLQLPDSPNVLDLGCGTGRLLDRLAEEFPTLRGTGFDLSPEMIRQARQKKRDRHRPRLIFIQGNAEQLPFADQQFDTVFNTISFLHYPNPSRVLSEVYRVLSPGGNYYLVDFMMPNKTASGVLGGSPANLRLYPLQKREQLGIEAGFCCIGHHSLLGPVWLTIFTKI</sequence>
<keyword evidence="2" id="KW-0808">Transferase</keyword>
<organism evidence="2 3">
    <name type="scientific">Laspinema olomoucense D3b</name>
    <dbReference type="NCBI Taxonomy" id="2953688"/>
    <lineage>
        <taxon>Bacteria</taxon>
        <taxon>Bacillati</taxon>
        <taxon>Cyanobacteriota</taxon>
        <taxon>Cyanophyceae</taxon>
        <taxon>Oscillatoriophycideae</taxon>
        <taxon>Oscillatoriales</taxon>
        <taxon>Laspinemataceae</taxon>
        <taxon>Laspinema</taxon>
        <taxon>Laspinema olomoucense</taxon>
    </lineage>
</organism>
<keyword evidence="2" id="KW-0489">Methyltransferase</keyword>
<dbReference type="PANTHER" id="PTHR43591">
    <property type="entry name" value="METHYLTRANSFERASE"/>
    <property type="match status" value="1"/>
</dbReference>
<accession>A0ABT2N7S9</accession>
<dbReference type="SUPFAM" id="SSF53335">
    <property type="entry name" value="S-adenosyl-L-methionine-dependent methyltransferases"/>
    <property type="match status" value="1"/>
</dbReference>
<dbReference type="Pfam" id="PF13649">
    <property type="entry name" value="Methyltransf_25"/>
    <property type="match status" value="1"/>
</dbReference>
<keyword evidence="3" id="KW-1185">Reference proteome</keyword>